<dbReference type="Pfam" id="PF00753">
    <property type="entry name" value="Lactamase_B"/>
    <property type="match status" value="1"/>
</dbReference>
<dbReference type="Gene3D" id="3.60.15.10">
    <property type="entry name" value="Ribonuclease Z/Hydroxyacylglutathione hydrolase-like"/>
    <property type="match status" value="1"/>
</dbReference>
<dbReference type="OrthoDB" id="3341310at2759"/>
<evidence type="ECO:0000259" key="1">
    <source>
        <dbReference type="SMART" id="SM00849"/>
    </source>
</evidence>
<dbReference type="AlphaFoldDB" id="A0A179FYU7"/>
<reference evidence="2 3" key="1">
    <citation type="journal article" date="2016" name="PLoS Pathog.">
        <title>Biosynthesis of antibiotic leucinostatins in bio-control fungus Purpureocillium lilacinum and their inhibition on phytophthora revealed by genome mining.</title>
        <authorList>
            <person name="Wang G."/>
            <person name="Liu Z."/>
            <person name="Lin R."/>
            <person name="Li E."/>
            <person name="Mao Z."/>
            <person name="Ling J."/>
            <person name="Yang Y."/>
            <person name="Yin W.B."/>
            <person name="Xie B."/>
        </authorList>
    </citation>
    <scope>NUCLEOTIDE SEQUENCE [LARGE SCALE GENOMIC DNA]</scope>
    <source>
        <strain evidence="2">170</strain>
    </source>
</reference>
<dbReference type="CDD" id="cd06262">
    <property type="entry name" value="metallo-hydrolase-like_MBL-fold"/>
    <property type="match status" value="1"/>
</dbReference>
<dbReference type="InterPro" id="IPR036866">
    <property type="entry name" value="RibonucZ/Hydroxyglut_hydro"/>
</dbReference>
<comment type="caution">
    <text evidence="2">The sequence shown here is derived from an EMBL/GenBank/DDBJ whole genome shotgun (WGS) entry which is preliminary data.</text>
</comment>
<dbReference type="KEGG" id="pchm:VFPPC_03008"/>
<protein>
    <submittedName>
        <fullName evidence="2">Metallo-beta-lactamase superfamily domain-containing protein</fullName>
    </submittedName>
</protein>
<accession>A0A179FYU7</accession>
<evidence type="ECO:0000313" key="2">
    <source>
        <dbReference type="EMBL" id="OAQ70557.1"/>
    </source>
</evidence>
<dbReference type="SUPFAM" id="SSF56281">
    <property type="entry name" value="Metallo-hydrolase/oxidoreductase"/>
    <property type="match status" value="1"/>
</dbReference>
<dbReference type="InterPro" id="IPR001279">
    <property type="entry name" value="Metallo-B-lactamas"/>
</dbReference>
<dbReference type="SMART" id="SM00849">
    <property type="entry name" value="Lactamase_B"/>
    <property type="match status" value="1"/>
</dbReference>
<keyword evidence="3" id="KW-1185">Reference proteome</keyword>
<sequence>MCGNSNTIRPNAAYFNCTQLNKSTFMVTENDRYGEVPQIFIKVYPSTIVVIDTGCGGDVNDTRATLATFLETEPVVHNGNAPINQQRKPYTVIRGMTDFAKRPNSTIWASSHNKAFLSPDALPRNSLCDNVGMETPKYTITNWISDGQTITDQSGQDLNLTVYHTPGHTPDHVAIWDPEERHLYVGDTLYRHAPVFFMFGGSVIDYSKTIDKLNKLVGKWNRESGVYIGSDKIKKVSSTDLANPVKDIAQEHLSRVKLSCGHITNNVDAGEILDDVSTFLRRVVIGEAQPVHGGENYGIKSVTYTSKDGSLGFSGFEAAFEEFLGNDGATEAVRQRIHVGERLVAAIICVKRVYTRPKVCQDIGFVLALDVYPAMYHPELVTREETTSVQGHYSFQNSNILRLNDTLISWEN</sequence>
<dbReference type="PANTHER" id="PTHR42951:SF4">
    <property type="entry name" value="ACYL-COENZYME A THIOESTERASE MBLAC2"/>
    <property type="match status" value="1"/>
</dbReference>
<dbReference type="GeneID" id="28846561"/>
<gene>
    <name evidence="2" type="ORF">VFPPC_03008</name>
</gene>
<dbReference type="RefSeq" id="XP_018147094.1">
    <property type="nucleotide sequence ID" value="XM_018282567.1"/>
</dbReference>
<dbReference type="InterPro" id="IPR050855">
    <property type="entry name" value="NDM-1-like"/>
</dbReference>
<dbReference type="STRING" id="1380566.A0A179FYU7"/>
<organism evidence="2 3">
    <name type="scientific">Pochonia chlamydosporia 170</name>
    <dbReference type="NCBI Taxonomy" id="1380566"/>
    <lineage>
        <taxon>Eukaryota</taxon>
        <taxon>Fungi</taxon>
        <taxon>Dikarya</taxon>
        <taxon>Ascomycota</taxon>
        <taxon>Pezizomycotina</taxon>
        <taxon>Sordariomycetes</taxon>
        <taxon>Hypocreomycetidae</taxon>
        <taxon>Hypocreales</taxon>
        <taxon>Clavicipitaceae</taxon>
        <taxon>Pochonia</taxon>
    </lineage>
</organism>
<evidence type="ECO:0000313" key="3">
    <source>
        <dbReference type="Proteomes" id="UP000078397"/>
    </source>
</evidence>
<proteinExistence type="predicted"/>
<dbReference type="PANTHER" id="PTHR42951">
    <property type="entry name" value="METALLO-BETA-LACTAMASE DOMAIN-CONTAINING"/>
    <property type="match status" value="1"/>
</dbReference>
<dbReference type="Proteomes" id="UP000078397">
    <property type="component" value="Unassembled WGS sequence"/>
</dbReference>
<feature type="domain" description="Metallo-beta-lactamase" evidence="1">
    <location>
        <begin position="35"/>
        <end position="230"/>
    </location>
</feature>
<name>A0A179FYU7_METCM</name>
<dbReference type="EMBL" id="LSBJ02000002">
    <property type="protein sequence ID" value="OAQ70557.1"/>
    <property type="molecule type" value="Genomic_DNA"/>
</dbReference>